<sequence length="168" mass="19834">MKSNGLFDFSIDRENRTIRITREFDASLELVWQAWTMPQLLDQWCAPNPYRTETKTLDFQEGGFWHYAIVSPEGNKHWSRYDYKKIEPQKSITELRAFSDENGRVNPDFPRTECTLIFSETDGKTRVKITEKYKSPEMFEKMATTSHKKGFSSHLKNLDDLLLTLKNR</sequence>
<name>A0A917M240_9SPHI</name>
<dbReference type="Gene3D" id="3.30.530.20">
    <property type="match status" value="1"/>
</dbReference>
<gene>
    <name evidence="3" type="ORF">GCM10007415_00250</name>
</gene>
<reference evidence="3" key="2">
    <citation type="submission" date="2020-09" db="EMBL/GenBank/DDBJ databases">
        <authorList>
            <person name="Sun Q."/>
            <person name="Zhou Y."/>
        </authorList>
    </citation>
    <scope>NUCLEOTIDE SEQUENCE</scope>
    <source>
        <strain evidence="3">CGMCC 1.12195</strain>
    </source>
</reference>
<evidence type="ECO:0000313" key="3">
    <source>
        <dbReference type="EMBL" id="GGG72893.1"/>
    </source>
</evidence>
<dbReference type="AlphaFoldDB" id="A0A917M240"/>
<evidence type="ECO:0000256" key="1">
    <source>
        <dbReference type="ARBA" id="ARBA00006817"/>
    </source>
</evidence>
<accession>A0A917M240</accession>
<dbReference type="CDD" id="cd07814">
    <property type="entry name" value="SRPBCC_CalC_Aha1-like"/>
    <property type="match status" value="1"/>
</dbReference>
<dbReference type="Pfam" id="PF08327">
    <property type="entry name" value="AHSA1"/>
    <property type="match status" value="1"/>
</dbReference>
<organism evidence="3 4">
    <name type="scientific">Parapedobacter pyrenivorans</name>
    <dbReference type="NCBI Taxonomy" id="1305674"/>
    <lineage>
        <taxon>Bacteria</taxon>
        <taxon>Pseudomonadati</taxon>
        <taxon>Bacteroidota</taxon>
        <taxon>Sphingobacteriia</taxon>
        <taxon>Sphingobacteriales</taxon>
        <taxon>Sphingobacteriaceae</taxon>
        <taxon>Parapedobacter</taxon>
    </lineage>
</organism>
<dbReference type="InterPro" id="IPR013538">
    <property type="entry name" value="ASHA1/2-like_C"/>
</dbReference>
<keyword evidence="4" id="KW-1185">Reference proteome</keyword>
<protein>
    <recommendedName>
        <fullName evidence="2">Activator of Hsp90 ATPase homologue 1/2-like C-terminal domain-containing protein</fullName>
    </recommendedName>
</protein>
<comment type="caution">
    <text evidence="3">The sequence shown here is derived from an EMBL/GenBank/DDBJ whole genome shotgun (WGS) entry which is preliminary data.</text>
</comment>
<evidence type="ECO:0000313" key="4">
    <source>
        <dbReference type="Proteomes" id="UP000660862"/>
    </source>
</evidence>
<evidence type="ECO:0000259" key="2">
    <source>
        <dbReference type="Pfam" id="PF08327"/>
    </source>
</evidence>
<dbReference type="SUPFAM" id="SSF55961">
    <property type="entry name" value="Bet v1-like"/>
    <property type="match status" value="1"/>
</dbReference>
<proteinExistence type="inferred from homology"/>
<dbReference type="Proteomes" id="UP000660862">
    <property type="component" value="Unassembled WGS sequence"/>
</dbReference>
<comment type="similarity">
    <text evidence="1">Belongs to the AHA1 family.</text>
</comment>
<feature type="domain" description="Activator of Hsp90 ATPase homologue 1/2-like C-terminal" evidence="2">
    <location>
        <begin position="25"/>
        <end position="162"/>
    </location>
</feature>
<dbReference type="InterPro" id="IPR023393">
    <property type="entry name" value="START-like_dom_sf"/>
</dbReference>
<dbReference type="EMBL" id="BMER01000001">
    <property type="protein sequence ID" value="GGG72893.1"/>
    <property type="molecule type" value="Genomic_DNA"/>
</dbReference>
<reference evidence="3" key="1">
    <citation type="journal article" date="2014" name="Int. J. Syst. Evol. Microbiol.">
        <title>Complete genome sequence of Corynebacterium casei LMG S-19264T (=DSM 44701T), isolated from a smear-ripened cheese.</title>
        <authorList>
            <consortium name="US DOE Joint Genome Institute (JGI-PGF)"/>
            <person name="Walter F."/>
            <person name="Albersmeier A."/>
            <person name="Kalinowski J."/>
            <person name="Ruckert C."/>
        </authorList>
    </citation>
    <scope>NUCLEOTIDE SEQUENCE</scope>
    <source>
        <strain evidence="3">CGMCC 1.12195</strain>
    </source>
</reference>